<keyword evidence="3" id="KW-1185">Reference proteome</keyword>
<evidence type="ECO:0000313" key="2">
    <source>
        <dbReference type="EMBL" id="MBB5868144.1"/>
    </source>
</evidence>
<dbReference type="PROSITE" id="PS51318">
    <property type="entry name" value="TAT"/>
    <property type="match status" value="1"/>
</dbReference>
<organism evidence="2 3">
    <name type="scientific">Allocatelliglobosispora scoriae</name>
    <dbReference type="NCBI Taxonomy" id="643052"/>
    <lineage>
        <taxon>Bacteria</taxon>
        <taxon>Bacillati</taxon>
        <taxon>Actinomycetota</taxon>
        <taxon>Actinomycetes</taxon>
        <taxon>Micromonosporales</taxon>
        <taxon>Micromonosporaceae</taxon>
        <taxon>Allocatelliglobosispora</taxon>
    </lineage>
</organism>
<dbReference type="EMBL" id="JACHMN010000002">
    <property type="protein sequence ID" value="MBB5868144.1"/>
    <property type="molecule type" value="Genomic_DNA"/>
</dbReference>
<sequence>MDTPMDRRRMLSAAALGTTAALVGATAFGSLAPEAAFAATGPAAGPATAPDLDAPDPNFAEGRITGIAGTTLLVTGSDKTLWRIRVTNGSSIWKLRPTTFDRIAVGDGLYARGARLADGSLAADSIWVNIVNLQVHIAAIGRNVVHFDHKGRRIVGHVVPGTSAAVYNSTPAIGDLSLLKVGAHIQVLGAWLPDTNEIEIATVYAAA</sequence>
<evidence type="ECO:0000313" key="3">
    <source>
        <dbReference type="Proteomes" id="UP000587527"/>
    </source>
</evidence>
<gene>
    <name evidence="2" type="ORF">F4553_001523</name>
</gene>
<comment type="caution">
    <text evidence="2">The sequence shown here is derived from an EMBL/GenBank/DDBJ whole genome shotgun (WGS) entry which is preliminary data.</text>
</comment>
<evidence type="ECO:0008006" key="4">
    <source>
        <dbReference type="Google" id="ProtNLM"/>
    </source>
</evidence>
<dbReference type="AlphaFoldDB" id="A0A841BIQ4"/>
<protein>
    <recommendedName>
        <fullName evidence="4">Cell wall protein</fullName>
    </recommendedName>
</protein>
<keyword evidence="1" id="KW-0732">Signal</keyword>
<accession>A0A841BIQ4</accession>
<reference evidence="2 3" key="1">
    <citation type="submission" date="2020-08" db="EMBL/GenBank/DDBJ databases">
        <title>Sequencing the genomes of 1000 actinobacteria strains.</title>
        <authorList>
            <person name="Klenk H.-P."/>
        </authorList>
    </citation>
    <scope>NUCLEOTIDE SEQUENCE [LARGE SCALE GENOMIC DNA]</scope>
    <source>
        <strain evidence="2 3">DSM 45362</strain>
    </source>
</reference>
<dbReference type="InterPro" id="IPR006311">
    <property type="entry name" value="TAT_signal"/>
</dbReference>
<feature type="chain" id="PRO_5032309096" description="Cell wall protein" evidence="1">
    <location>
        <begin position="39"/>
        <end position="207"/>
    </location>
</feature>
<dbReference type="Proteomes" id="UP000587527">
    <property type="component" value="Unassembled WGS sequence"/>
</dbReference>
<dbReference type="RefSeq" id="WP_312875129.1">
    <property type="nucleotide sequence ID" value="NZ_JACHMN010000002.1"/>
</dbReference>
<feature type="signal peptide" evidence="1">
    <location>
        <begin position="1"/>
        <end position="38"/>
    </location>
</feature>
<proteinExistence type="predicted"/>
<name>A0A841BIQ4_9ACTN</name>
<evidence type="ECO:0000256" key="1">
    <source>
        <dbReference type="SAM" id="SignalP"/>
    </source>
</evidence>